<reference evidence="3 4" key="1">
    <citation type="submission" date="2018-10" db="EMBL/GenBank/DDBJ databases">
        <title>Phylogenomics of Brevibacillus.</title>
        <authorList>
            <person name="Dunlap C."/>
        </authorList>
    </citation>
    <scope>NUCLEOTIDE SEQUENCE [LARGE SCALE GENOMIC DNA]</scope>
    <source>
        <strain evidence="3 4">JCM 15085</strain>
    </source>
</reference>
<dbReference type="RefSeq" id="WP_122915243.1">
    <property type="nucleotide sequence ID" value="NZ_RHHT01000062.1"/>
</dbReference>
<evidence type="ECO:0000313" key="3">
    <source>
        <dbReference type="EMBL" id="RNB72178.1"/>
    </source>
</evidence>
<proteinExistence type="predicted"/>
<feature type="domain" description="Phage tail tape measure protein" evidence="2">
    <location>
        <begin position="120"/>
        <end position="314"/>
    </location>
</feature>
<dbReference type="AlphaFoldDB" id="A0A3M8C935"/>
<dbReference type="PANTHER" id="PTHR37813">
    <property type="entry name" value="FELS-2 PROPHAGE PROTEIN"/>
    <property type="match status" value="1"/>
</dbReference>
<organism evidence="3 4">
    <name type="scientific">Brevibacillus panacihumi</name>
    <dbReference type="NCBI Taxonomy" id="497735"/>
    <lineage>
        <taxon>Bacteria</taxon>
        <taxon>Bacillati</taxon>
        <taxon>Bacillota</taxon>
        <taxon>Bacilli</taxon>
        <taxon>Bacillales</taxon>
        <taxon>Paenibacillaceae</taxon>
        <taxon>Brevibacillus</taxon>
    </lineage>
</organism>
<dbReference type="Proteomes" id="UP000281915">
    <property type="component" value="Unassembled WGS sequence"/>
</dbReference>
<accession>A0A3M8C935</accession>
<dbReference type="EMBL" id="RHHT01000062">
    <property type="protein sequence ID" value="RNB72178.1"/>
    <property type="molecule type" value="Genomic_DNA"/>
</dbReference>
<keyword evidence="1" id="KW-1188">Viral release from host cell</keyword>
<sequence>MAKEYKTVFAFGGELNPTFSSAINKARNGIKGLDSGAGEANGAFRNLTKSVGGFGKVLSRVAQYTGAYVLITSVTEAISNMAGSIVGFQDSMAQLQASTGATVQDMQALSESAKNLYNQNLGDDWNDVANSLSLVKQVTQQTGEELERTTKNAMVYRDVFGEDIQQSIKASDTMMRNFGITSDQAYNLLAQGAQKGLNKSDELLDSANEYAPYFATLGFTANQMFDTFSAGLESGAFNLDKVGDAVKEFGIRVKDDSKGTNEAFSALGLNANEMAQTFARGGPAAQKAFTQVVDAISKVQDPVQKNVIGVQLFGTMFEDLEKDVIAAMGSARSQFDMTKSTMDEITNIKYDTASKALQGIGRQIMTGFIMPIGDKALPVLQVFSDWLGDSLPKITGFFSGIGSTVGPVVSEVYENIVWLFENGFDGEMKGVTINYAKMFGMTDADAAELAEGVGNVFASLTDIKDDFISGWKTVMPSVQHVLGSVQKIGLQMVPIFQRVGVGFWEVSTRIIKGLMPVGSFIQAKLWPVVSKVFGFLANDVAPAVSRAISSMVPTIVSVAGKIGDTISAMFNVVKPVIDGIVSTFHFAFPFIKAVVISAIDSVSGVFNGLMTTLGGVLDFITGVFTGDWEKAWTGVKDVFGGVFSSLGALLKAPINAVISLINQAFQSIGSISVDIPDWVPGMGGEKLSFSFPEIPMLAEGGVAVGPTLAMIGEGAESEAILPLSKLESLLDLGSAAPYSSGGNGGDIYVEYSPQITIQGGGGGSAQSQAEQALEMSLRKLEQMLTELKRNQQRRSYVL</sequence>
<dbReference type="PANTHER" id="PTHR37813:SF1">
    <property type="entry name" value="FELS-2 PROPHAGE PROTEIN"/>
    <property type="match status" value="1"/>
</dbReference>
<name>A0A3M8C935_9BACL</name>
<gene>
    <name evidence="3" type="ORF">EDM58_21995</name>
</gene>
<dbReference type="InterPro" id="IPR010090">
    <property type="entry name" value="Phage_tape_meas"/>
</dbReference>
<dbReference type="Pfam" id="PF10145">
    <property type="entry name" value="PhageMin_Tail"/>
    <property type="match status" value="1"/>
</dbReference>
<protein>
    <recommendedName>
        <fullName evidence="2">Phage tail tape measure protein domain-containing protein</fullName>
    </recommendedName>
</protein>
<comment type="caution">
    <text evidence="3">The sequence shown here is derived from an EMBL/GenBank/DDBJ whole genome shotgun (WGS) entry which is preliminary data.</text>
</comment>
<evidence type="ECO:0000256" key="1">
    <source>
        <dbReference type="ARBA" id="ARBA00022612"/>
    </source>
</evidence>
<evidence type="ECO:0000259" key="2">
    <source>
        <dbReference type="Pfam" id="PF10145"/>
    </source>
</evidence>
<evidence type="ECO:0000313" key="4">
    <source>
        <dbReference type="Proteomes" id="UP000281915"/>
    </source>
</evidence>